<feature type="region of interest" description="Disordered" evidence="1">
    <location>
        <begin position="91"/>
        <end position="256"/>
    </location>
</feature>
<dbReference type="KEGG" id="llu:AKJ09_05578"/>
<dbReference type="EMBL" id="CP012333">
    <property type="protein sequence ID" value="AKU98914.1"/>
    <property type="molecule type" value="Genomic_DNA"/>
</dbReference>
<dbReference type="AlphaFoldDB" id="A0A0K1Q0H2"/>
<evidence type="ECO:0000313" key="3">
    <source>
        <dbReference type="Proteomes" id="UP000064967"/>
    </source>
</evidence>
<evidence type="ECO:0000313" key="2">
    <source>
        <dbReference type="EMBL" id="AKU98914.1"/>
    </source>
</evidence>
<feature type="compositionally biased region" description="Basic and acidic residues" evidence="1">
    <location>
        <begin position="185"/>
        <end position="240"/>
    </location>
</feature>
<dbReference type="Proteomes" id="UP000064967">
    <property type="component" value="Chromosome"/>
</dbReference>
<proteinExistence type="predicted"/>
<protein>
    <submittedName>
        <fullName evidence="2">Uncharacterized protein</fullName>
    </submittedName>
</protein>
<feature type="compositionally biased region" description="Basic and acidic residues" evidence="1">
    <location>
        <begin position="91"/>
        <end position="178"/>
    </location>
</feature>
<reference evidence="2 3" key="1">
    <citation type="submission" date="2015-08" db="EMBL/GenBank/DDBJ databases">
        <authorList>
            <person name="Babu N.S."/>
            <person name="Beckwith C.J."/>
            <person name="Beseler K.G."/>
            <person name="Brison A."/>
            <person name="Carone J.V."/>
            <person name="Caskin T.P."/>
            <person name="Diamond M."/>
            <person name="Durham M.E."/>
            <person name="Foxe J.M."/>
            <person name="Go M."/>
            <person name="Henderson B.A."/>
            <person name="Jones I.B."/>
            <person name="McGettigan J.A."/>
            <person name="Micheletti S.J."/>
            <person name="Nasrallah M.E."/>
            <person name="Ortiz D."/>
            <person name="Piller C.R."/>
            <person name="Privatt S.R."/>
            <person name="Schneider S.L."/>
            <person name="Sharp S."/>
            <person name="Smith T.C."/>
            <person name="Stanton J.D."/>
            <person name="Ullery H.E."/>
            <person name="Wilson R.J."/>
            <person name="Serrano M.G."/>
            <person name="Buck G."/>
            <person name="Lee V."/>
            <person name="Wang Y."/>
            <person name="Carvalho R."/>
            <person name="Voegtly L."/>
            <person name="Shi R."/>
            <person name="Duckworth R."/>
            <person name="Johnson A."/>
            <person name="Loviza R."/>
            <person name="Walstead R."/>
            <person name="Shah Z."/>
            <person name="Kiflezghi M."/>
            <person name="Wade K."/>
            <person name="Ball S.L."/>
            <person name="Bradley K.W."/>
            <person name="Asai D.J."/>
            <person name="Bowman C.A."/>
            <person name="Russell D.A."/>
            <person name="Pope W.H."/>
            <person name="Jacobs-Sera D."/>
            <person name="Hendrix R.W."/>
            <person name="Hatfull G.F."/>
        </authorList>
    </citation>
    <scope>NUCLEOTIDE SEQUENCE [LARGE SCALE GENOMIC DNA]</scope>
    <source>
        <strain evidence="2 3">DSM 27648</strain>
    </source>
</reference>
<organism evidence="2 3">
    <name type="scientific">Labilithrix luteola</name>
    <dbReference type="NCBI Taxonomy" id="1391654"/>
    <lineage>
        <taxon>Bacteria</taxon>
        <taxon>Pseudomonadati</taxon>
        <taxon>Myxococcota</taxon>
        <taxon>Polyangia</taxon>
        <taxon>Polyangiales</taxon>
        <taxon>Labilitrichaceae</taxon>
        <taxon>Labilithrix</taxon>
    </lineage>
</organism>
<dbReference type="PATRIC" id="fig|1391654.3.peg.5656"/>
<dbReference type="InterPro" id="IPR016024">
    <property type="entry name" value="ARM-type_fold"/>
</dbReference>
<feature type="region of interest" description="Disordered" evidence="1">
    <location>
        <begin position="375"/>
        <end position="432"/>
    </location>
</feature>
<dbReference type="RefSeq" id="WP_146650034.1">
    <property type="nucleotide sequence ID" value="NZ_CP012333.1"/>
</dbReference>
<evidence type="ECO:0000256" key="1">
    <source>
        <dbReference type="SAM" id="MobiDB-lite"/>
    </source>
</evidence>
<name>A0A0K1Q0H2_9BACT</name>
<sequence>MELGPRDVATSAVVALRRELSRLTHQAAAVEKSLDDQRRDRTEAIERLERATEHALHLQARLTGVESEAESLRRMHESALKDLQKLRTERDELAATADDAKKAKESANRDREELRKAREEATKAKAEASKANEEAAKAKDEAAKAKDEAAKAKDEAAKAKDEAAKANEDATKAKDEAKAACNDATKAKEDVAKAKDEAMGARLDAAKARDDGNKAKDEATTLRAEATKHAEDLRKARDEAGDLASDVAKAKRDAERERTIARDKIDGLERALELAKETESRLERENFAGRSERDRIERELTLAIAAKGVSEERVRSLESARTLLDATLAQLRDDVALAFSRAGIGGRASVPATDPSVSALVAPPPPSLAELLAPAVEQAAATSTETSEAAPRSKTAESVRPNSSAIDDDWGAALSVLSDSPPPMPPSVGDAASNEPAIAKVDEVVAAAEVVATHEEPTTTDDGDRVTLVGNEAFVAEVEAEAIRQAEAELEAAPDVEVRATEVDDADVVTEVEDSDLEEDDEDLEALANAEVQEEVVSLTVSEPPLTRRASALPPPTDEVAQEPTREQLFAALGDPLKAEDASGSLREHPTWLTSVPPNELVTALSTVDYNAEGSIFALARAWEREPLCHALIKALRKEKDPKQREHTAWLLKHLAAPSAWKALSDIARNEDEQLAVRRWLLEALDRLAACRSIGWTELRDVVSTLLANDDATIRDSAIGILAALERSDEKRRLLLDVLRTDDNEAVLSSAVQALATVLPVELESSIVERLLGHPSARVQRSVLDFVADAKRGGSAPLKT</sequence>
<feature type="compositionally biased region" description="Low complexity" evidence="1">
    <location>
        <begin position="375"/>
        <end position="390"/>
    </location>
</feature>
<gene>
    <name evidence="2" type="ORF">AKJ09_05578</name>
</gene>
<dbReference type="SUPFAM" id="SSF48371">
    <property type="entry name" value="ARM repeat"/>
    <property type="match status" value="1"/>
</dbReference>
<accession>A0A0K1Q0H2</accession>
<dbReference type="STRING" id="1391654.AKJ09_05578"/>
<keyword evidence="3" id="KW-1185">Reference proteome</keyword>